<protein>
    <submittedName>
        <fullName evidence="1">Uncharacterized protein</fullName>
    </submittedName>
</protein>
<organism evidence="1 2">
    <name type="scientific">Phytophthora fragariae</name>
    <dbReference type="NCBI Taxonomy" id="53985"/>
    <lineage>
        <taxon>Eukaryota</taxon>
        <taxon>Sar</taxon>
        <taxon>Stramenopiles</taxon>
        <taxon>Oomycota</taxon>
        <taxon>Peronosporomycetes</taxon>
        <taxon>Peronosporales</taxon>
        <taxon>Peronosporaceae</taxon>
        <taxon>Phytophthora</taxon>
    </lineage>
</organism>
<accession>A0A6G0RN82</accession>
<proteinExistence type="predicted"/>
<dbReference type="EMBL" id="QXFY01000692">
    <property type="protein sequence ID" value="KAE9337782.1"/>
    <property type="molecule type" value="Genomic_DNA"/>
</dbReference>
<dbReference type="AlphaFoldDB" id="A0A6G0RN82"/>
<comment type="caution">
    <text evidence="1">The sequence shown here is derived from an EMBL/GenBank/DDBJ whole genome shotgun (WGS) entry which is preliminary data.</text>
</comment>
<dbReference type="Proteomes" id="UP000486351">
    <property type="component" value="Unassembled WGS sequence"/>
</dbReference>
<evidence type="ECO:0000313" key="1">
    <source>
        <dbReference type="EMBL" id="KAE9337782.1"/>
    </source>
</evidence>
<name>A0A6G0RN82_9STRA</name>
<gene>
    <name evidence="1" type="ORF">PF008_g12368</name>
</gene>
<reference evidence="1 2" key="1">
    <citation type="submission" date="2018-09" db="EMBL/GenBank/DDBJ databases">
        <title>Genomic investigation of the strawberry pathogen Phytophthora fragariae indicates pathogenicity is determined by transcriptional variation in three key races.</title>
        <authorList>
            <person name="Adams T.M."/>
            <person name="Armitage A.D."/>
            <person name="Sobczyk M.K."/>
            <person name="Bates H.J."/>
            <person name="Dunwell J.M."/>
            <person name="Nellist C.F."/>
            <person name="Harrison R.J."/>
        </authorList>
    </citation>
    <scope>NUCLEOTIDE SEQUENCE [LARGE SCALE GENOMIC DNA]</scope>
    <source>
        <strain evidence="1 2">NOV-77</strain>
    </source>
</reference>
<sequence length="101" mass="11374">MSAPSEITRAPTTGLAVTLCVLALTPKIMSILASADYEITAERPKLVYKSTSKNERLLANCAHLVKKKFYPLWYLFNGHLQTLQLSWANEMKPTSAIDYER</sequence>
<evidence type="ECO:0000313" key="2">
    <source>
        <dbReference type="Proteomes" id="UP000486351"/>
    </source>
</evidence>